<accession>A0ACC2DZ32</accession>
<evidence type="ECO:0000313" key="2">
    <source>
        <dbReference type="Proteomes" id="UP001162992"/>
    </source>
</evidence>
<dbReference type="EMBL" id="CM055095">
    <property type="protein sequence ID" value="KAJ7559488.1"/>
    <property type="molecule type" value="Genomic_DNA"/>
</dbReference>
<keyword evidence="2" id="KW-1185">Reference proteome</keyword>
<comment type="caution">
    <text evidence="1">The sequence shown here is derived from an EMBL/GenBank/DDBJ whole genome shotgun (WGS) entry which is preliminary data.</text>
</comment>
<dbReference type="Proteomes" id="UP001162992">
    <property type="component" value="Chromosome 4"/>
</dbReference>
<name>A0ACC2DZ32_DIPCM</name>
<reference evidence="2" key="1">
    <citation type="journal article" date="2024" name="Proc. Natl. Acad. Sci. U.S.A.">
        <title>Extraordinary preservation of gene collinearity over three hundred million years revealed in homosporous lycophytes.</title>
        <authorList>
            <person name="Li C."/>
            <person name="Wickell D."/>
            <person name="Kuo L.Y."/>
            <person name="Chen X."/>
            <person name="Nie B."/>
            <person name="Liao X."/>
            <person name="Peng D."/>
            <person name="Ji J."/>
            <person name="Jenkins J."/>
            <person name="Williams M."/>
            <person name="Shu S."/>
            <person name="Plott C."/>
            <person name="Barry K."/>
            <person name="Rajasekar S."/>
            <person name="Grimwood J."/>
            <person name="Han X."/>
            <person name="Sun S."/>
            <person name="Hou Z."/>
            <person name="He W."/>
            <person name="Dai G."/>
            <person name="Sun C."/>
            <person name="Schmutz J."/>
            <person name="Leebens-Mack J.H."/>
            <person name="Li F.W."/>
            <person name="Wang L."/>
        </authorList>
    </citation>
    <scope>NUCLEOTIDE SEQUENCE [LARGE SCALE GENOMIC DNA]</scope>
    <source>
        <strain evidence="2">cv. PW_Plant_1</strain>
    </source>
</reference>
<organism evidence="1 2">
    <name type="scientific">Diphasiastrum complanatum</name>
    <name type="common">Issler's clubmoss</name>
    <name type="synonym">Lycopodium complanatum</name>
    <dbReference type="NCBI Taxonomy" id="34168"/>
    <lineage>
        <taxon>Eukaryota</taxon>
        <taxon>Viridiplantae</taxon>
        <taxon>Streptophyta</taxon>
        <taxon>Embryophyta</taxon>
        <taxon>Tracheophyta</taxon>
        <taxon>Lycopodiopsida</taxon>
        <taxon>Lycopodiales</taxon>
        <taxon>Lycopodiaceae</taxon>
        <taxon>Lycopodioideae</taxon>
        <taxon>Diphasiastrum</taxon>
    </lineage>
</organism>
<gene>
    <name evidence="1" type="ORF">O6H91_04G087100</name>
</gene>
<proteinExistence type="predicted"/>
<evidence type="ECO:0000313" key="1">
    <source>
        <dbReference type="EMBL" id="KAJ7559488.1"/>
    </source>
</evidence>
<sequence>MGSKRYVRDLSPEFGTGLLEKRTKHYDPCAHLRGFNNNVEGIQPCDESMKRGYYLGFLGGAVLKEIDLAARERDSFNVSQFQMRASGRKSKSLTSGNHISNVKFYKKSFDGDSEVASVRISSNIHTVNNEVGHTKSCAPLFISTRSYTGESRNDKLRKKMFSSEQEGKQVMEGSGLGSPSKVVKDKSFRAHAGHRVQVVPSPTGMFSDMTEAGAATSNSVLSRLIASRVIKANETVRYLRKKDSSVMKEGRLTQQGVLCTCCDELFSLSLFEAHAGSKLHRPAANMFLADGRSLADCQNERTQPQHTRKIIEPLRLADGSKELMSAAKVRLSKEKIIEPFRLADGSKELMSAAKFSLSKEKIIEPFRLADGSKELMSAAKVRLSKEEVGVLREGDIICGICANGGQLICCDGCPSTFHQECLKIKELPEGKWFCYRCKCASCGTLEDRKLGALNSLRLCDQCDLHHHVSCCEGRQLGKKWFCGARCEKVLVGLQSLMNAASHGMGNGLSWSLLRSAGAAKSSVKLSNALNVLKECFHPIIDVVIKKDILSNVLYSRRSVLNRLNFHGFYTFVLEHEEQIVCAATVRFHGARFAEMPFVGTPFRYRRQGMCRVLVDIIEKVLCGLEVERIILPALPGVEDTWINSFNFQPVDDFLRHELIHCNLFPMSGVTLLQKSLSKSSESQELTSSRLSLVE</sequence>
<protein>
    <submittedName>
        <fullName evidence="1">Uncharacterized protein</fullName>
    </submittedName>
</protein>